<feature type="region of interest" description="Disordered" evidence="1">
    <location>
        <begin position="56"/>
        <end position="75"/>
    </location>
</feature>
<evidence type="ECO:0000313" key="3">
    <source>
        <dbReference type="Proteomes" id="UP001299970"/>
    </source>
</evidence>
<organism evidence="2 3">
    <name type="scientific">Pseudonocardia alaniniphila</name>
    <dbReference type="NCBI Taxonomy" id="75291"/>
    <lineage>
        <taxon>Bacteria</taxon>
        <taxon>Bacillati</taxon>
        <taxon>Actinomycetota</taxon>
        <taxon>Actinomycetes</taxon>
        <taxon>Pseudonocardiales</taxon>
        <taxon>Pseudonocardiaceae</taxon>
        <taxon>Pseudonocardia</taxon>
    </lineage>
</organism>
<accession>A0ABS9TGP4</accession>
<proteinExistence type="predicted"/>
<dbReference type="Proteomes" id="UP001299970">
    <property type="component" value="Unassembled WGS sequence"/>
</dbReference>
<comment type="caution">
    <text evidence="2">The sequence shown here is derived from an EMBL/GenBank/DDBJ whole genome shotgun (WGS) entry which is preliminary data.</text>
</comment>
<dbReference type="RefSeq" id="WP_241038205.1">
    <property type="nucleotide sequence ID" value="NZ_BAAAJF010000019.1"/>
</dbReference>
<dbReference type="EMBL" id="JAKXMK010000015">
    <property type="protein sequence ID" value="MCH6167716.1"/>
    <property type="molecule type" value="Genomic_DNA"/>
</dbReference>
<name>A0ABS9TGP4_9PSEU</name>
<reference evidence="2 3" key="1">
    <citation type="submission" date="2022-03" db="EMBL/GenBank/DDBJ databases">
        <title>Pseudonocardia alaer sp. nov., a novel actinomycete isolated from reed forest soil.</title>
        <authorList>
            <person name="Wang L."/>
        </authorList>
    </citation>
    <scope>NUCLEOTIDE SEQUENCE [LARGE SCALE GENOMIC DNA]</scope>
    <source>
        <strain evidence="2 3">Y-16303</strain>
    </source>
</reference>
<gene>
    <name evidence="2" type="ORF">MMF94_18675</name>
</gene>
<protein>
    <submittedName>
        <fullName evidence="2">Uncharacterized protein</fullName>
    </submittedName>
</protein>
<sequence>MIMICERCYGRISDGEEVVRLAHIAEALPDGSMTWWYSYTHPAGAATCGATVLSGKEGPDTGEWNPARGIGGGRA</sequence>
<evidence type="ECO:0000313" key="2">
    <source>
        <dbReference type="EMBL" id="MCH6167716.1"/>
    </source>
</evidence>
<keyword evidence="3" id="KW-1185">Reference proteome</keyword>
<evidence type="ECO:0000256" key="1">
    <source>
        <dbReference type="SAM" id="MobiDB-lite"/>
    </source>
</evidence>